<dbReference type="STRING" id="1798692.A3G00_03350"/>
<dbReference type="SMART" id="SM00748">
    <property type="entry name" value="HEPN"/>
    <property type="match status" value="1"/>
</dbReference>
<dbReference type="EMBL" id="MFQN01000003">
    <property type="protein sequence ID" value="OGH75752.1"/>
    <property type="molecule type" value="Genomic_DNA"/>
</dbReference>
<dbReference type="Pfam" id="PF05168">
    <property type="entry name" value="HEPN"/>
    <property type="match status" value="1"/>
</dbReference>
<evidence type="ECO:0000313" key="3">
    <source>
        <dbReference type="Proteomes" id="UP000178347"/>
    </source>
</evidence>
<dbReference type="AlphaFoldDB" id="A0A1F6MVU8"/>
<dbReference type="SUPFAM" id="SSF81593">
    <property type="entry name" value="Nucleotidyltransferase substrate binding subunit/domain"/>
    <property type="match status" value="1"/>
</dbReference>
<comment type="caution">
    <text evidence="2">The sequence shown here is derived from an EMBL/GenBank/DDBJ whole genome shotgun (WGS) entry which is preliminary data.</text>
</comment>
<proteinExistence type="predicted"/>
<feature type="domain" description="HEPN" evidence="1">
    <location>
        <begin position="15"/>
        <end position="124"/>
    </location>
</feature>
<sequence length="133" mass="15750">MINQSSVRKSIVFWKNGMAYDYKTMLSLCKSKRYSACLFFGYLVLEKALKALVIEKTKDYAPRIHNLRRLAELARITLSPDELDFLSIVNEFNMAGRYPEEKFDFYKLCNKTYADKFLPKIKKMHKRLCLLMK</sequence>
<evidence type="ECO:0000259" key="1">
    <source>
        <dbReference type="PROSITE" id="PS50910"/>
    </source>
</evidence>
<gene>
    <name evidence="2" type="ORF">A3G00_03350</name>
</gene>
<dbReference type="Gene3D" id="1.20.120.330">
    <property type="entry name" value="Nucleotidyltransferases domain 2"/>
    <property type="match status" value="1"/>
</dbReference>
<protein>
    <recommendedName>
        <fullName evidence="1">HEPN domain-containing protein</fullName>
    </recommendedName>
</protein>
<evidence type="ECO:0000313" key="2">
    <source>
        <dbReference type="EMBL" id="OGH75752.1"/>
    </source>
</evidence>
<name>A0A1F6MVU8_9BACT</name>
<dbReference type="InterPro" id="IPR007842">
    <property type="entry name" value="HEPN_dom"/>
</dbReference>
<organism evidence="2 3">
    <name type="scientific">Candidatus Magasanikbacteria bacterium RIFCSPLOWO2_12_FULL_43_12</name>
    <dbReference type="NCBI Taxonomy" id="1798692"/>
    <lineage>
        <taxon>Bacteria</taxon>
        <taxon>Candidatus Magasanikiibacteriota</taxon>
    </lineage>
</organism>
<dbReference type="PROSITE" id="PS50910">
    <property type="entry name" value="HEPN"/>
    <property type="match status" value="1"/>
</dbReference>
<accession>A0A1F6MVU8</accession>
<dbReference type="Proteomes" id="UP000178347">
    <property type="component" value="Unassembled WGS sequence"/>
</dbReference>
<reference evidence="2 3" key="1">
    <citation type="journal article" date="2016" name="Nat. Commun.">
        <title>Thousands of microbial genomes shed light on interconnected biogeochemical processes in an aquifer system.</title>
        <authorList>
            <person name="Anantharaman K."/>
            <person name="Brown C.T."/>
            <person name="Hug L.A."/>
            <person name="Sharon I."/>
            <person name="Castelle C.J."/>
            <person name="Probst A.J."/>
            <person name="Thomas B.C."/>
            <person name="Singh A."/>
            <person name="Wilkins M.J."/>
            <person name="Karaoz U."/>
            <person name="Brodie E.L."/>
            <person name="Williams K.H."/>
            <person name="Hubbard S.S."/>
            <person name="Banfield J.F."/>
        </authorList>
    </citation>
    <scope>NUCLEOTIDE SEQUENCE [LARGE SCALE GENOMIC DNA]</scope>
</reference>